<dbReference type="PROSITE" id="PS00107">
    <property type="entry name" value="PROTEIN_KINASE_ATP"/>
    <property type="match status" value="1"/>
</dbReference>
<reference evidence="10" key="1">
    <citation type="submission" date="2021-02" db="EMBL/GenBank/DDBJ databases">
        <authorList>
            <person name="Nowell W R."/>
        </authorList>
    </citation>
    <scope>NUCLEOTIDE SEQUENCE</scope>
    <source>
        <strain evidence="10">Ploen Becks lab</strain>
    </source>
</reference>
<evidence type="ECO:0000256" key="4">
    <source>
        <dbReference type="ARBA" id="ARBA00022777"/>
    </source>
</evidence>
<dbReference type="AlphaFoldDB" id="A0A813M208"/>
<dbReference type="PANTHER" id="PTHR22974:SF21">
    <property type="entry name" value="DUAL SPECIFICITY PROTEIN KINASE TTK"/>
    <property type="match status" value="1"/>
</dbReference>
<dbReference type="SUPFAM" id="SSF56112">
    <property type="entry name" value="Protein kinase-like (PK-like)"/>
    <property type="match status" value="1"/>
</dbReference>
<dbReference type="InterPro" id="IPR017441">
    <property type="entry name" value="Protein_kinase_ATP_BS"/>
</dbReference>
<keyword evidence="3 6" id="KW-0547">Nucleotide-binding</keyword>
<keyword evidence="11" id="KW-1185">Reference proteome</keyword>
<keyword evidence="7" id="KW-0175">Coiled coil</keyword>
<evidence type="ECO:0000256" key="1">
    <source>
        <dbReference type="ARBA" id="ARBA00022527"/>
    </source>
</evidence>
<dbReference type="GO" id="GO:0000776">
    <property type="term" value="C:kinetochore"/>
    <property type="evidence" value="ECO:0007669"/>
    <property type="project" value="TreeGrafter"/>
</dbReference>
<dbReference type="GO" id="GO:0005634">
    <property type="term" value="C:nucleus"/>
    <property type="evidence" value="ECO:0007669"/>
    <property type="project" value="TreeGrafter"/>
</dbReference>
<dbReference type="Gene3D" id="1.10.510.10">
    <property type="entry name" value="Transferase(Phosphotransferase) domain 1"/>
    <property type="match status" value="1"/>
</dbReference>
<evidence type="ECO:0000256" key="3">
    <source>
        <dbReference type="ARBA" id="ARBA00022741"/>
    </source>
</evidence>
<feature type="coiled-coil region" evidence="7">
    <location>
        <begin position="145"/>
        <end position="255"/>
    </location>
</feature>
<comment type="caution">
    <text evidence="10">The sequence shown here is derived from an EMBL/GenBank/DDBJ whole genome shotgun (WGS) entry which is preliminary data.</text>
</comment>
<evidence type="ECO:0000256" key="8">
    <source>
        <dbReference type="SAM" id="MobiDB-lite"/>
    </source>
</evidence>
<keyword evidence="2" id="KW-0808">Transferase</keyword>
<evidence type="ECO:0000313" key="10">
    <source>
        <dbReference type="EMBL" id="CAF0703115.1"/>
    </source>
</evidence>
<accession>A0A813M208</accession>
<feature type="domain" description="Protein kinase" evidence="9">
    <location>
        <begin position="269"/>
        <end position="535"/>
    </location>
</feature>
<dbReference type="PANTHER" id="PTHR22974">
    <property type="entry name" value="MIXED LINEAGE PROTEIN KINASE"/>
    <property type="match status" value="1"/>
</dbReference>
<dbReference type="SMART" id="SM00220">
    <property type="entry name" value="S_TKc"/>
    <property type="match status" value="1"/>
</dbReference>
<dbReference type="EMBL" id="CAJNOC010000002">
    <property type="protein sequence ID" value="CAF0703115.1"/>
    <property type="molecule type" value="Genomic_DNA"/>
</dbReference>
<dbReference type="GO" id="GO:0007059">
    <property type="term" value="P:chromosome segregation"/>
    <property type="evidence" value="ECO:0007669"/>
    <property type="project" value="TreeGrafter"/>
</dbReference>
<dbReference type="InterPro" id="IPR000719">
    <property type="entry name" value="Prot_kinase_dom"/>
</dbReference>
<feature type="region of interest" description="Disordered" evidence="8">
    <location>
        <begin position="25"/>
        <end position="61"/>
    </location>
</feature>
<dbReference type="GO" id="GO:0004712">
    <property type="term" value="F:protein serine/threonine/tyrosine kinase activity"/>
    <property type="evidence" value="ECO:0007669"/>
    <property type="project" value="TreeGrafter"/>
</dbReference>
<name>A0A813M208_9BILA</name>
<dbReference type="InterPro" id="IPR011009">
    <property type="entry name" value="Kinase-like_dom_sf"/>
</dbReference>
<dbReference type="GO" id="GO:0004674">
    <property type="term" value="F:protein serine/threonine kinase activity"/>
    <property type="evidence" value="ECO:0007669"/>
    <property type="project" value="UniProtKB-KW"/>
</dbReference>
<dbReference type="FunFam" id="3.30.200.20:FF:000131">
    <property type="entry name" value="Dual specificity protein kinase TTK"/>
    <property type="match status" value="1"/>
</dbReference>
<feature type="compositionally biased region" description="Acidic residues" evidence="8">
    <location>
        <begin position="33"/>
        <end position="59"/>
    </location>
</feature>
<dbReference type="OrthoDB" id="20524at2759"/>
<dbReference type="GO" id="GO:0033316">
    <property type="term" value="P:meiotic spindle assembly checkpoint signaling"/>
    <property type="evidence" value="ECO:0007669"/>
    <property type="project" value="TreeGrafter"/>
</dbReference>
<sequence length="549" mass="63798">MNTNQTRTIDINNMLQRLSVLNKIPQISKINPGDDDDDDESEDDSADYEPDEEEEEDMDTGYKTSISKEVIYEADETVDEEEVNTLIIKKDNKIINQYENYNHIYSQDYKISTQVADNDYFLAPISIKTDFTCSFDNKKSPRSQLYDVALELEDAKGEINKLKEELEKSSNTKKNDDEMIEKLRRENRGLQDELNFSKRLIKELKETSQLNSGRFSEIDKLRSENQDLNDQIKSIQALNSQLNQQVKSLQRYEQHFKNYKFIEINKELYQIVNKIGQGGFSEVYHCISHKEHKSYAMKKVNLADLDQENLKLITNEIDLLKKLQNTGKVIQLYDYELVKKNNQLNVLMEMGSTDLNVYFKREIQKNQCVREPARAFFWFKMLEACLAIHKQGVIHSDIKPGNFLVVGCEVKLIDFNISNSISDRTSITLNNDCGTLNYMAPETLMRDNDSKTKISKKVDVWALGVILYFMTYGRVPFQHLKNQYKVMHAICDPLQKDLNYGPIDDQDLKDAIMKSLAHDPSKRYSVEQLLDHPYLKKKFGPLIKVNDGI</sequence>
<evidence type="ECO:0000256" key="2">
    <source>
        <dbReference type="ARBA" id="ARBA00022679"/>
    </source>
</evidence>
<dbReference type="InterPro" id="IPR008271">
    <property type="entry name" value="Ser/Thr_kinase_AS"/>
</dbReference>
<keyword evidence="5 6" id="KW-0067">ATP-binding</keyword>
<keyword evidence="4" id="KW-0418">Kinase</keyword>
<gene>
    <name evidence="10" type="ORF">OXX778_LOCUS32</name>
</gene>
<dbReference type="Gene3D" id="3.30.200.20">
    <property type="entry name" value="Phosphorylase Kinase, domain 1"/>
    <property type="match status" value="1"/>
</dbReference>
<dbReference type="PROSITE" id="PS00108">
    <property type="entry name" value="PROTEIN_KINASE_ST"/>
    <property type="match status" value="1"/>
</dbReference>
<dbReference type="GO" id="GO:0007094">
    <property type="term" value="P:mitotic spindle assembly checkpoint signaling"/>
    <property type="evidence" value="ECO:0007669"/>
    <property type="project" value="TreeGrafter"/>
</dbReference>
<proteinExistence type="predicted"/>
<organism evidence="10 11">
    <name type="scientific">Brachionus calyciflorus</name>
    <dbReference type="NCBI Taxonomy" id="104777"/>
    <lineage>
        <taxon>Eukaryota</taxon>
        <taxon>Metazoa</taxon>
        <taxon>Spiralia</taxon>
        <taxon>Gnathifera</taxon>
        <taxon>Rotifera</taxon>
        <taxon>Eurotatoria</taxon>
        <taxon>Monogononta</taxon>
        <taxon>Pseudotrocha</taxon>
        <taxon>Ploima</taxon>
        <taxon>Brachionidae</taxon>
        <taxon>Brachionus</taxon>
    </lineage>
</organism>
<evidence type="ECO:0000256" key="7">
    <source>
        <dbReference type="SAM" id="Coils"/>
    </source>
</evidence>
<evidence type="ECO:0000256" key="6">
    <source>
        <dbReference type="PROSITE-ProRule" id="PRU10141"/>
    </source>
</evidence>
<evidence type="ECO:0000256" key="5">
    <source>
        <dbReference type="ARBA" id="ARBA00022840"/>
    </source>
</evidence>
<keyword evidence="1" id="KW-0723">Serine/threonine-protein kinase</keyword>
<evidence type="ECO:0000313" key="11">
    <source>
        <dbReference type="Proteomes" id="UP000663879"/>
    </source>
</evidence>
<dbReference type="Pfam" id="PF00069">
    <property type="entry name" value="Pkinase"/>
    <property type="match status" value="1"/>
</dbReference>
<feature type="binding site" evidence="6">
    <location>
        <position position="298"/>
    </location>
    <ligand>
        <name>ATP</name>
        <dbReference type="ChEBI" id="CHEBI:30616"/>
    </ligand>
</feature>
<dbReference type="PROSITE" id="PS50011">
    <property type="entry name" value="PROTEIN_KINASE_DOM"/>
    <property type="match status" value="1"/>
</dbReference>
<evidence type="ECO:0000259" key="9">
    <source>
        <dbReference type="PROSITE" id="PS50011"/>
    </source>
</evidence>
<dbReference type="GO" id="GO:0005524">
    <property type="term" value="F:ATP binding"/>
    <property type="evidence" value="ECO:0007669"/>
    <property type="project" value="UniProtKB-UniRule"/>
</dbReference>
<dbReference type="Proteomes" id="UP000663879">
    <property type="component" value="Unassembled WGS sequence"/>
</dbReference>
<dbReference type="GO" id="GO:0034501">
    <property type="term" value="P:protein localization to kinetochore"/>
    <property type="evidence" value="ECO:0007669"/>
    <property type="project" value="TreeGrafter"/>
</dbReference>
<protein>
    <recommendedName>
        <fullName evidence="9">Protein kinase domain-containing protein</fullName>
    </recommendedName>
</protein>